<dbReference type="eggNOG" id="ENOG502Z8VG">
    <property type="taxonomic scope" value="Bacteria"/>
</dbReference>
<gene>
    <name evidence="2" type="ORF">CfE428DRAFT_1648</name>
</gene>
<sequence precursor="true">MHSRLVSFSLLLTVLTCTENLSFGADTLFRGPEDRVPRGIAKFGTDEWNPIYGNHRAVVEVKEAGDAVLAYLPWRRRDAHPEGKNILVVDAKSGKVIANRVIVTCNKEYGEVAFQPTEGPGQYFLYYLPPVNDGNAFQWPRSSFPITRYPTPTQTASAEWLAKNKLTTDDLRTLPVRRYGQDPVLGGSWRKLPSAELVEFQSLKDATADDWNSFYPMEVISTFAERTQLRDRCRFRPFILFPENRRYPIRMTDQIPYRWAIRDVKELDEFADTAQKNEYYVFQIGVYAFKGTLPHLKTAFTELRSKEGAVIPMEAFTCFNMGGVDQYGKAFTKTVHVAEDRVQPLWFGLDIPKSAQPGVYEGTVTVSADDVAPQEVHLRITVEDKSLADHGDGDAWRLSRLRWLNSRTEIDNDVCAPFPPVTVDGQTVHVLGRDIELAADGFPRQATSHIDMFAIGDTGRAILSSPVHFDVVKDRTPVPLESSTAKCVEKDPGVVRFTASATHGGLREEVDTAVEMDGVIHGKVTLTSDADITLDTVKLTIPISADVATFILGSGAQKPLTSKCPESYQGGLEKHKTTWIGDYNAGLALCLPDDRANWVNLGKGQLRVEHQNGTYALSVETGSLEISKNVPKSFEYDLYVTPIKPLPKQHWDWKYDQPSYGKVPHLNKWDDSHATIFTLHQGNLLNPYINYPFLNAPQLRQVADKIHGAGGLFKAYYTIRELSNRAPELWALRSLGDEILSPSPEHIGYEEMSQLPLEYQFKALTEHPLTGQSWMCEHLVSDYHTRWHSLMDSKRQYQDGSVQISGASRWSNFYIEGLKWLEVNAGLDGLYLDGITFDRASFLRVRKALVRTKPNALIDYHGSPAEVMPQLSCIDSLWFGEGADYSRDPDYWFVAISGIPFGVPGELLQSHASVSKGMVYGLSHRYGWTPADPRGLWGWWDSFKIKDAEMLGYWTPNCPVKIGNPAIRVTAYVHHGKQAAFAIASWSKEETHISPEIDFAALGIDPAKAKLHAPEIPGFQKAAQFEVGKPITLPPDGGLILILESTGQ</sequence>
<dbReference type="RefSeq" id="WP_006978974.1">
    <property type="nucleotide sequence ID" value="NZ_ABVL01000004.1"/>
</dbReference>
<evidence type="ECO:0000259" key="1">
    <source>
        <dbReference type="Pfam" id="PF19543"/>
    </source>
</evidence>
<comment type="caution">
    <text evidence="2">The sequence shown here is derived from an EMBL/GenBank/DDBJ whole genome shotgun (WGS) entry which is preliminary data.</text>
</comment>
<dbReference type="AlphaFoldDB" id="B4CYB0"/>
<dbReference type="InterPro" id="IPR045711">
    <property type="entry name" value="GH123-like_N"/>
</dbReference>
<accession>B4CYB0</accession>
<feature type="domain" description="Glycoside hydrolase 123-like N-terminal" evidence="1">
    <location>
        <begin position="47"/>
        <end position="1044"/>
    </location>
</feature>
<keyword evidence="3" id="KW-1185">Reference proteome</keyword>
<protein>
    <recommendedName>
        <fullName evidence="1">Glycoside hydrolase 123-like N-terminal domain-containing protein</fullName>
    </recommendedName>
</protein>
<dbReference type="EMBL" id="ABVL01000004">
    <property type="protein sequence ID" value="EDY20451.1"/>
    <property type="molecule type" value="Genomic_DNA"/>
</dbReference>
<dbReference type="Pfam" id="PF19543">
    <property type="entry name" value="GH123_N"/>
    <property type="match status" value="1"/>
</dbReference>
<evidence type="ECO:0000313" key="3">
    <source>
        <dbReference type="Proteomes" id="UP000005824"/>
    </source>
</evidence>
<dbReference type="InParanoid" id="B4CYB0"/>
<dbReference type="Proteomes" id="UP000005824">
    <property type="component" value="Unassembled WGS sequence"/>
</dbReference>
<evidence type="ECO:0000313" key="2">
    <source>
        <dbReference type="EMBL" id="EDY20451.1"/>
    </source>
</evidence>
<name>B4CYB0_9BACT</name>
<reference evidence="2 3" key="1">
    <citation type="journal article" date="2011" name="J. Bacteriol.">
        <title>Genome sequence of Chthoniobacter flavus Ellin428, an aerobic heterotrophic soil bacterium.</title>
        <authorList>
            <person name="Kant R."/>
            <person name="van Passel M.W."/>
            <person name="Palva A."/>
            <person name="Lucas S."/>
            <person name="Lapidus A."/>
            <person name="Glavina Del Rio T."/>
            <person name="Dalin E."/>
            <person name="Tice H."/>
            <person name="Bruce D."/>
            <person name="Goodwin L."/>
            <person name="Pitluck S."/>
            <person name="Larimer F.W."/>
            <person name="Land M.L."/>
            <person name="Hauser L."/>
            <person name="Sangwan P."/>
            <person name="de Vos W.M."/>
            <person name="Janssen P.H."/>
            <person name="Smidt H."/>
        </authorList>
    </citation>
    <scope>NUCLEOTIDE SEQUENCE [LARGE SCALE GENOMIC DNA]</scope>
    <source>
        <strain evidence="2 3">Ellin428</strain>
    </source>
</reference>
<proteinExistence type="predicted"/>
<organism evidence="2 3">
    <name type="scientific">Chthoniobacter flavus Ellin428</name>
    <dbReference type="NCBI Taxonomy" id="497964"/>
    <lineage>
        <taxon>Bacteria</taxon>
        <taxon>Pseudomonadati</taxon>
        <taxon>Verrucomicrobiota</taxon>
        <taxon>Spartobacteria</taxon>
        <taxon>Chthoniobacterales</taxon>
        <taxon>Chthoniobacteraceae</taxon>
        <taxon>Chthoniobacter</taxon>
    </lineage>
</organism>